<keyword evidence="7" id="KW-0496">Mitochondrion</keyword>
<evidence type="ECO:0000256" key="6">
    <source>
        <dbReference type="ARBA" id="ARBA00022989"/>
    </source>
</evidence>
<evidence type="ECO:0000256" key="3">
    <source>
        <dbReference type="ARBA" id="ARBA00009591"/>
    </source>
</evidence>
<accession>A0A7J7LC78</accession>
<dbReference type="PANTHER" id="PTHR34372">
    <property type="entry name" value="CYTOCHROME C OXIDASE SUBUNIT 5C-2-RELATED"/>
    <property type="match status" value="1"/>
</dbReference>
<reference evidence="9 10" key="1">
    <citation type="journal article" date="2020" name="IScience">
        <title>Genome Sequencing of the Endangered Kingdonia uniflora (Circaeasteraceae, Ranunculales) Reveals Potential Mechanisms of Evolutionary Specialization.</title>
        <authorList>
            <person name="Sun Y."/>
            <person name="Deng T."/>
            <person name="Zhang A."/>
            <person name="Moore M.J."/>
            <person name="Landis J.B."/>
            <person name="Lin N."/>
            <person name="Zhang H."/>
            <person name="Zhang X."/>
            <person name="Huang J."/>
            <person name="Zhang X."/>
            <person name="Sun H."/>
            <person name="Wang H."/>
        </authorList>
    </citation>
    <scope>NUCLEOTIDE SEQUENCE [LARGE SCALE GENOMIC DNA]</scope>
    <source>
        <strain evidence="9">TB1705</strain>
        <tissue evidence="9">Leaf</tissue>
    </source>
</reference>
<keyword evidence="4" id="KW-0812">Transmembrane</keyword>
<dbReference type="OrthoDB" id="506921at2759"/>
<dbReference type="PANTHER" id="PTHR34372:SF3">
    <property type="entry name" value="CYTOCHROME C OXIDASE SUBUNIT 5C-4-RELATED"/>
    <property type="match status" value="1"/>
</dbReference>
<keyword evidence="6" id="KW-1133">Transmembrane helix</keyword>
<evidence type="ECO:0000256" key="2">
    <source>
        <dbReference type="ARBA" id="ARBA00004273"/>
    </source>
</evidence>
<evidence type="ECO:0000313" key="10">
    <source>
        <dbReference type="Proteomes" id="UP000541444"/>
    </source>
</evidence>
<name>A0A7J7LC78_9MAGN</name>
<evidence type="ECO:0000313" key="9">
    <source>
        <dbReference type="EMBL" id="KAF6140271.1"/>
    </source>
</evidence>
<evidence type="ECO:0008006" key="11">
    <source>
        <dbReference type="Google" id="ProtNLM"/>
    </source>
</evidence>
<proteinExistence type="inferred from homology"/>
<evidence type="ECO:0000256" key="4">
    <source>
        <dbReference type="ARBA" id="ARBA00022692"/>
    </source>
</evidence>
<comment type="subcellular location">
    <subcellularLocation>
        <location evidence="2">Mitochondrion inner membrane</location>
    </subcellularLocation>
</comment>
<dbReference type="EMBL" id="JACGCM010002394">
    <property type="protein sequence ID" value="KAF6140271.1"/>
    <property type="molecule type" value="Genomic_DNA"/>
</dbReference>
<dbReference type="Proteomes" id="UP000541444">
    <property type="component" value="Unassembled WGS sequence"/>
</dbReference>
<organism evidence="9 10">
    <name type="scientific">Kingdonia uniflora</name>
    <dbReference type="NCBI Taxonomy" id="39325"/>
    <lineage>
        <taxon>Eukaryota</taxon>
        <taxon>Viridiplantae</taxon>
        <taxon>Streptophyta</taxon>
        <taxon>Embryophyta</taxon>
        <taxon>Tracheophyta</taxon>
        <taxon>Spermatophyta</taxon>
        <taxon>Magnoliopsida</taxon>
        <taxon>Ranunculales</taxon>
        <taxon>Circaeasteraceae</taxon>
        <taxon>Kingdonia</taxon>
    </lineage>
</organism>
<keyword evidence="8" id="KW-0472">Membrane</keyword>
<protein>
    <recommendedName>
        <fullName evidence="11">Cytochrome c oxidase subunit 5C</fullName>
    </recommendedName>
</protein>
<keyword evidence="10" id="KW-1185">Reference proteome</keyword>
<comment type="similarity">
    <text evidence="3">Belongs to the cytochrome c oxidase subunit 5C family.</text>
</comment>
<evidence type="ECO:0000256" key="5">
    <source>
        <dbReference type="ARBA" id="ARBA00022792"/>
    </source>
</evidence>
<gene>
    <name evidence="9" type="ORF">GIB67_000319</name>
</gene>
<dbReference type="GO" id="GO:0005743">
    <property type="term" value="C:mitochondrial inner membrane"/>
    <property type="evidence" value="ECO:0007669"/>
    <property type="project" value="UniProtKB-SubCell"/>
</dbReference>
<evidence type="ECO:0000256" key="8">
    <source>
        <dbReference type="ARBA" id="ARBA00023136"/>
    </source>
</evidence>
<sequence>MGAAQKISHATYKDPNVIKEIFYGITLGLCTGGLWKMHHWNNQKRTKESYDLLQKGDITVVVEDDKKYSRIYVIM</sequence>
<dbReference type="InterPro" id="IPR008432">
    <property type="entry name" value="COX5C"/>
</dbReference>
<evidence type="ECO:0000256" key="7">
    <source>
        <dbReference type="ARBA" id="ARBA00023128"/>
    </source>
</evidence>
<evidence type="ECO:0000256" key="1">
    <source>
        <dbReference type="ARBA" id="ARBA00002480"/>
    </source>
</evidence>
<comment type="caution">
    <text evidence="9">The sequence shown here is derived from an EMBL/GenBank/DDBJ whole genome shotgun (WGS) entry which is preliminary data.</text>
</comment>
<dbReference type="AlphaFoldDB" id="A0A7J7LC78"/>
<comment type="function">
    <text evidence="1">This protein is one of the nuclear-coded polypeptide chains of cytochrome c oxidase, the terminal oxidase in mitochondrial electron transport.</text>
</comment>
<keyword evidence="5" id="KW-0999">Mitochondrion inner membrane</keyword>